<accession>A0AAJ8W1M5</accession>
<dbReference type="EnsemblFungi" id="CPAR2_302720-T">
    <property type="protein sequence ID" value="CPAR2_302720-T-p1"/>
    <property type="gene ID" value="CPAR2_302720"/>
</dbReference>
<dbReference type="AlphaFoldDB" id="A0AAJ8W1M5"/>
<name>A0AAJ8W1M5_CANPC</name>
<proteinExistence type="predicted"/>
<organism evidence="1">
    <name type="scientific">Candida parapsilosis (strain CDC 317 / ATCC MYA-4646)</name>
    <name type="common">Yeast</name>
    <name type="synonym">Monilia parapsilosis</name>
    <dbReference type="NCBI Taxonomy" id="578454"/>
    <lineage>
        <taxon>Eukaryota</taxon>
        <taxon>Fungi</taxon>
        <taxon>Dikarya</taxon>
        <taxon>Ascomycota</taxon>
        <taxon>Saccharomycotina</taxon>
        <taxon>Pichiomycetes</taxon>
        <taxon>Debaryomycetaceae</taxon>
        <taxon>Candida/Lodderomyces clade</taxon>
        <taxon>Candida</taxon>
    </lineage>
</organism>
<protein>
    <submittedName>
        <fullName evidence="1">Uncharacterized protein</fullName>
    </submittedName>
</protein>
<reference evidence="1" key="1">
    <citation type="submission" date="2025-05" db="UniProtKB">
        <authorList>
            <consortium name="EnsemblFungi"/>
        </authorList>
    </citation>
    <scope>IDENTIFICATION</scope>
</reference>
<sequence>SYSRFEQLQCQIRQKLHLGC</sequence>
<evidence type="ECO:0000313" key="1">
    <source>
        <dbReference type="EnsemblFungi" id="CPAR2_302720-T-p1"/>
    </source>
</evidence>